<evidence type="ECO:0000256" key="14">
    <source>
        <dbReference type="ARBA" id="ARBA00032464"/>
    </source>
</evidence>
<name>A0AAW1CUG8_9HEMI</name>
<dbReference type="SUPFAM" id="SSF63829">
    <property type="entry name" value="Calcium-dependent phosphotriesterase"/>
    <property type="match status" value="1"/>
</dbReference>
<dbReference type="Proteomes" id="UP001461498">
    <property type="component" value="Unassembled WGS sequence"/>
</dbReference>
<dbReference type="EMBL" id="JAPXFL010000008">
    <property type="protein sequence ID" value="KAK9502279.1"/>
    <property type="molecule type" value="Genomic_DNA"/>
</dbReference>
<proteinExistence type="inferred from homology"/>
<evidence type="ECO:0000256" key="1">
    <source>
        <dbReference type="ARBA" id="ARBA00001589"/>
    </source>
</evidence>
<feature type="binding site" evidence="15">
    <location>
        <position position="108"/>
    </location>
    <ligand>
        <name>substrate</name>
    </ligand>
</feature>
<evidence type="ECO:0000256" key="4">
    <source>
        <dbReference type="ARBA" id="ARBA00001946"/>
    </source>
</evidence>
<evidence type="ECO:0000256" key="15">
    <source>
        <dbReference type="PIRSR" id="PIRSR605511-2"/>
    </source>
</evidence>
<dbReference type="GO" id="GO:0005737">
    <property type="term" value="C:cytoplasm"/>
    <property type="evidence" value="ECO:0007669"/>
    <property type="project" value="UniProtKB-SubCell"/>
</dbReference>
<dbReference type="GO" id="GO:0005509">
    <property type="term" value="F:calcium ion binding"/>
    <property type="evidence" value="ECO:0007669"/>
    <property type="project" value="InterPro"/>
</dbReference>
<keyword evidence="18" id="KW-1185">Reference proteome</keyword>
<dbReference type="InterPro" id="IPR011042">
    <property type="entry name" value="6-blade_b-propeller_TolB-like"/>
</dbReference>
<dbReference type="InterPro" id="IPR005511">
    <property type="entry name" value="SMP-30"/>
</dbReference>
<evidence type="ECO:0000256" key="8">
    <source>
        <dbReference type="ARBA" id="ARBA00013227"/>
    </source>
</evidence>
<comment type="cofactor">
    <cofactor evidence="5">
        <name>Zn(2+)</name>
        <dbReference type="ChEBI" id="CHEBI:29105"/>
    </cofactor>
</comment>
<evidence type="ECO:0000256" key="9">
    <source>
        <dbReference type="ARBA" id="ARBA00016808"/>
    </source>
</evidence>
<dbReference type="PANTHER" id="PTHR10907:SF66">
    <property type="entry name" value="MIP34848P1-RELATED"/>
    <property type="match status" value="1"/>
</dbReference>
<evidence type="ECO:0000256" key="2">
    <source>
        <dbReference type="ARBA" id="ARBA00001913"/>
    </source>
</evidence>
<evidence type="ECO:0000256" key="11">
    <source>
        <dbReference type="ARBA" id="ARBA00022723"/>
    </source>
</evidence>
<dbReference type="GO" id="GO:0019853">
    <property type="term" value="P:L-ascorbic acid biosynthetic process"/>
    <property type="evidence" value="ECO:0007669"/>
    <property type="project" value="TreeGrafter"/>
</dbReference>
<comment type="subcellular location">
    <subcellularLocation>
        <location evidence="6">Cytoplasm</location>
    </subcellularLocation>
</comment>
<comment type="catalytic activity">
    <reaction evidence="1">
        <text>D-glucono-1,5-lactone + H2O = D-gluconate + H(+)</text>
        <dbReference type="Rhea" id="RHEA:10440"/>
        <dbReference type="ChEBI" id="CHEBI:15377"/>
        <dbReference type="ChEBI" id="CHEBI:15378"/>
        <dbReference type="ChEBI" id="CHEBI:16217"/>
        <dbReference type="ChEBI" id="CHEBI:18391"/>
        <dbReference type="EC" id="3.1.1.17"/>
    </reaction>
</comment>
<gene>
    <name evidence="17" type="ORF">O3M35_011078</name>
</gene>
<comment type="cofactor">
    <cofactor evidence="3">
        <name>Mn(2+)</name>
        <dbReference type="ChEBI" id="CHEBI:29035"/>
    </cofactor>
</comment>
<evidence type="ECO:0000256" key="6">
    <source>
        <dbReference type="ARBA" id="ARBA00004496"/>
    </source>
</evidence>
<evidence type="ECO:0000313" key="18">
    <source>
        <dbReference type="Proteomes" id="UP001461498"/>
    </source>
</evidence>
<sequence>MVKIEKLSLNPLYHGASPCWDNKAQAMYFTDLEFGHIIRHDHYTKSNLKLTLENKPVGFIIPIFNHANNFICGEGIHVKRFKWDLDRNIAEDVEILETISGLNDIQINHGKCDGCGHLWLGTASNVTYNRKQGGLYTFGMDKGVIKQVADLYTSSGVAWNRSYSKLFHTDSSNTTVDSYNYDIANGFANFRQTAFDIRKFNIVGNPHGITSDERGNLWVACYGGSQIINVNPETGTLLTSIKLPANQITDVGFGGLYLEELYVTTAADYTRSSDRERYSDAGSIFRITDLYVKGSQVYEFLAD</sequence>
<dbReference type="AlphaFoldDB" id="A0AAW1CUG8"/>
<dbReference type="Gene3D" id="2.120.10.30">
    <property type="entry name" value="TolB, C-terminal domain"/>
    <property type="match status" value="1"/>
</dbReference>
<feature type="domain" description="SMP-30/Gluconolactonase/LRE-like region" evidence="16">
    <location>
        <begin position="15"/>
        <end position="266"/>
    </location>
</feature>
<protein>
    <recommendedName>
        <fullName evidence="9">Regucalcin</fullName>
        <ecNumber evidence="8">3.1.1.17</ecNumber>
    </recommendedName>
    <alternativeName>
        <fullName evidence="14">Gluconolactonase</fullName>
    </alternativeName>
</protein>
<keyword evidence="13" id="KW-0106">Calcium</keyword>
<evidence type="ECO:0000259" key="16">
    <source>
        <dbReference type="Pfam" id="PF08450"/>
    </source>
</evidence>
<evidence type="ECO:0000256" key="7">
    <source>
        <dbReference type="ARBA" id="ARBA00008853"/>
    </source>
</evidence>
<dbReference type="InterPro" id="IPR008367">
    <property type="entry name" value="Regucalcin"/>
</dbReference>
<dbReference type="PRINTS" id="PR01790">
    <property type="entry name" value="SMP30FAMILY"/>
</dbReference>
<evidence type="ECO:0000313" key="17">
    <source>
        <dbReference type="EMBL" id="KAK9502279.1"/>
    </source>
</evidence>
<evidence type="ECO:0000256" key="10">
    <source>
        <dbReference type="ARBA" id="ARBA00022490"/>
    </source>
</evidence>
<keyword evidence="12" id="KW-0378">Hydrolase</keyword>
<comment type="cofactor">
    <cofactor evidence="4">
        <name>Mg(2+)</name>
        <dbReference type="ChEBI" id="CHEBI:18420"/>
    </cofactor>
</comment>
<keyword evidence="11" id="KW-0479">Metal-binding</keyword>
<evidence type="ECO:0000256" key="13">
    <source>
        <dbReference type="ARBA" id="ARBA00022837"/>
    </source>
</evidence>
<comment type="cofactor">
    <cofactor evidence="2">
        <name>Ca(2+)</name>
        <dbReference type="ChEBI" id="CHEBI:29108"/>
    </cofactor>
</comment>
<dbReference type="EC" id="3.1.1.17" evidence="8"/>
<dbReference type="GO" id="GO:0030234">
    <property type="term" value="F:enzyme regulator activity"/>
    <property type="evidence" value="ECO:0007669"/>
    <property type="project" value="InterPro"/>
</dbReference>
<comment type="similarity">
    <text evidence="7">Belongs to the SMP-30/CGR1 family.</text>
</comment>
<accession>A0AAW1CUG8</accession>
<evidence type="ECO:0000256" key="3">
    <source>
        <dbReference type="ARBA" id="ARBA00001936"/>
    </source>
</evidence>
<dbReference type="PANTHER" id="PTHR10907">
    <property type="entry name" value="REGUCALCIN"/>
    <property type="match status" value="1"/>
</dbReference>
<evidence type="ECO:0000256" key="12">
    <source>
        <dbReference type="ARBA" id="ARBA00022801"/>
    </source>
</evidence>
<dbReference type="Pfam" id="PF08450">
    <property type="entry name" value="SGL"/>
    <property type="match status" value="1"/>
</dbReference>
<evidence type="ECO:0000256" key="5">
    <source>
        <dbReference type="ARBA" id="ARBA00001947"/>
    </source>
</evidence>
<reference evidence="17 18" key="1">
    <citation type="submission" date="2022-12" db="EMBL/GenBank/DDBJ databases">
        <title>Chromosome-level genome assembly of true bugs.</title>
        <authorList>
            <person name="Ma L."/>
            <person name="Li H."/>
        </authorList>
    </citation>
    <scope>NUCLEOTIDE SEQUENCE [LARGE SCALE GENOMIC DNA]</scope>
    <source>
        <strain evidence="17">Lab_2022b</strain>
    </source>
</reference>
<dbReference type="InterPro" id="IPR013658">
    <property type="entry name" value="SGL"/>
</dbReference>
<organism evidence="17 18">
    <name type="scientific">Rhynocoris fuscipes</name>
    <dbReference type="NCBI Taxonomy" id="488301"/>
    <lineage>
        <taxon>Eukaryota</taxon>
        <taxon>Metazoa</taxon>
        <taxon>Ecdysozoa</taxon>
        <taxon>Arthropoda</taxon>
        <taxon>Hexapoda</taxon>
        <taxon>Insecta</taxon>
        <taxon>Pterygota</taxon>
        <taxon>Neoptera</taxon>
        <taxon>Paraneoptera</taxon>
        <taxon>Hemiptera</taxon>
        <taxon>Heteroptera</taxon>
        <taxon>Panheteroptera</taxon>
        <taxon>Cimicomorpha</taxon>
        <taxon>Reduviidae</taxon>
        <taxon>Harpactorinae</taxon>
        <taxon>Harpactorini</taxon>
        <taxon>Rhynocoris</taxon>
    </lineage>
</organism>
<comment type="caution">
    <text evidence="17">The sequence shown here is derived from an EMBL/GenBank/DDBJ whole genome shotgun (WGS) entry which is preliminary data.</text>
</comment>
<keyword evidence="10" id="KW-0963">Cytoplasm</keyword>
<dbReference type="GO" id="GO:0004341">
    <property type="term" value="F:gluconolactonase activity"/>
    <property type="evidence" value="ECO:0007669"/>
    <property type="project" value="UniProtKB-EC"/>
</dbReference>
<dbReference type="PRINTS" id="PR01791">
    <property type="entry name" value="REGUCALCIN"/>
</dbReference>